<dbReference type="PRINTS" id="PR00131">
    <property type="entry name" value="GLHYDRLASE1"/>
</dbReference>
<dbReference type="AlphaFoldDB" id="A0A7X9E7E9"/>
<evidence type="ECO:0000256" key="3">
    <source>
        <dbReference type="ARBA" id="ARBA00023295"/>
    </source>
</evidence>
<evidence type="ECO:0000256" key="5">
    <source>
        <dbReference type="RuleBase" id="RU003690"/>
    </source>
</evidence>
<dbReference type="PROSITE" id="PS00653">
    <property type="entry name" value="GLYCOSYL_HYDROL_F1_2"/>
    <property type="match status" value="1"/>
</dbReference>
<dbReference type="PANTHER" id="PTHR10353:SF209">
    <property type="entry name" value="GALACTOLIPID GALACTOSYLTRANSFERASE SFR2, CHLOROPLASTIC"/>
    <property type="match status" value="1"/>
</dbReference>
<dbReference type="InterPro" id="IPR018120">
    <property type="entry name" value="Glyco_hydro_1_AS"/>
</dbReference>
<keyword evidence="2 6" id="KW-0378">Hydrolase</keyword>
<dbReference type="PANTHER" id="PTHR10353">
    <property type="entry name" value="GLYCOSYL HYDROLASE"/>
    <property type="match status" value="1"/>
</dbReference>
<dbReference type="Pfam" id="PF00232">
    <property type="entry name" value="Glyco_hydro_1"/>
    <property type="match status" value="1"/>
</dbReference>
<evidence type="ECO:0000313" key="7">
    <source>
        <dbReference type="EMBL" id="NMB91678.1"/>
    </source>
</evidence>
<dbReference type="EMBL" id="JAAZNV010000007">
    <property type="protein sequence ID" value="NMB91678.1"/>
    <property type="molecule type" value="Genomic_DNA"/>
</dbReference>
<evidence type="ECO:0000256" key="1">
    <source>
        <dbReference type="ARBA" id="ARBA00010838"/>
    </source>
</evidence>
<proteinExistence type="inferred from homology"/>
<dbReference type="GO" id="GO:0005975">
    <property type="term" value="P:carbohydrate metabolic process"/>
    <property type="evidence" value="ECO:0007669"/>
    <property type="project" value="InterPro"/>
</dbReference>
<comment type="similarity">
    <text evidence="1 5">Belongs to the glycosyl hydrolase 1 family.</text>
</comment>
<reference evidence="7 8" key="1">
    <citation type="journal article" date="2020" name="Biotechnol. Biofuels">
        <title>New insights from the biogas microbiome by comprehensive genome-resolved metagenomics of nearly 1600 species originating from multiple anaerobic digesters.</title>
        <authorList>
            <person name="Campanaro S."/>
            <person name="Treu L."/>
            <person name="Rodriguez-R L.M."/>
            <person name="Kovalovszki A."/>
            <person name="Ziels R.M."/>
            <person name="Maus I."/>
            <person name="Zhu X."/>
            <person name="Kougias P.G."/>
            <person name="Basile A."/>
            <person name="Luo G."/>
            <person name="Schluter A."/>
            <person name="Konstantinidis K.T."/>
            <person name="Angelidaki I."/>
        </authorList>
    </citation>
    <scope>NUCLEOTIDE SEQUENCE [LARGE SCALE GENOMIC DNA]</scope>
    <source>
        <strain evidence="7">AS27yjCOA_202</strain>
    </source>
</reference>
<gene>
    <name evidence="7" type="ORF">GYA37_02410</name>
</gene>
<dbReference type="Gene3D" id="3.20.20.80">
    <property type="entry name" value="Glycosidases"/>
    <property type="match status" value="1"/>
</dbReference>
<dbReference type="PROSITE" id="PS00572">
    <property type="entry name" value="GLYCOSYL_HYDROL_F1_1"/>
    <property type="match status" value="1"/>
</dbReference>
<organism evidence="7 8">
    <name type="scientific">candidate division WWE3 bacterium</name>
    <dbReference type="NCBI Taxonomy" id="2053526"/>
    <lineage>
        <taxon>Bacteria</taxon>
        <taxon>Katanobacteria</taxon>
    </lineage>
</organism>
<protein>
    <submittedName>
        <fullName evidence="7">Glycoside hydrolase family 1 protein</fullName>
    </submittedName>
</protein>
<evidence type="ECO:0000256" key="2">
    <source>
        <dbReference type="ARBA" id="ARBA00022801"/>
    </source>
</evidence>
<name>A0A7X9E7E9_UNCKA</name>
<evidence type="ECO:0000313" key="8">
    <source>
        <dbReference type="Proteomes" id="UP000590542"/>
    </source>
</evidence>
<dbReference type="InterPro" id="IPR033132">
    <property type="entry name" value="GH_1_N_CS"/>
</dbReference>
<keyword evidence="3 6" id="KW-0326">Glycosidase</keyword>
<evidence type="ECO:0000256" key="4">
    <source>
        <dbReference type="PROSITE-ProRule" id="PRU10055"/>
    </source>
</evidence>
<accession>A0A7X9E7E9</accession>
<dbReference type="InterPro" id="IPR001360">
    <property type="entry name" value="Glyco_hydro_1"/>
</dbReference>
<dbReference type="InterPro" id="IPR017853">
    <property type="entry name" value="GH"/>
</dbReference>
<feature type="active site" description="Nucleophile" evidence="4">
    <location>
        <position position="307"/>
    </location>
</feature>
<sequence length="393" mass="46172">MKFPSDFIWGTATSAYQTEGGNSNCEWWQWELNKKRGQKYPLEPSGIACDSYNKYDEDFDLCKQLNNNGVRISIEWARIEPQPGKFDQKELDHYKRVLSSAKQRGLKTFVTLHHFTNPLWFFKKGGWINPKAPWYFARYAKVCAKELGPLIDTFFTINEPQVYALMCYTIGKWPPNKIDPIKSLICQINFIRTHKKAYKAIKSVDNYTVGIVKNIVWYEAYGEKPRFLDTLVAKFMFYLNCDFFLKPIKKQLDVIGLNYYFTNQIKGLKAIHPAGMVSNLNWWINPEGLKEVLIHLKKYKMPIYITENGLADSEDRLRKVFIKSMLVACLSAIQQGTPLKGYFYWSLIDNFEWHEGYWPKFGLVAIDRKTLERKPRKSFYYYAEVCNNNEVIK</sequence>
<dbReference type="GO" id="GO:0008422">
    <property type="term" value="F:beta-glucosidase activity"/>
    <property type="evidence" value="ECO:0007669"/>
    <property type="project" value="TreeGrafter"/>
</dbReference>
<comment type="caution">
    <text evidence="7">The sequence shown here is derived from an EMBL/GenBank/DDBJ whole genome shotgun (WGS) entry which is preliminary data.</text>
</comment>
<evidence type="ECO:0000256" key="6">
    <source>
        <dbReference type="RuleBase" id="RU004468"/>
    </source>
</evidence>
<dbReference type="Proteomes" id="UP000590542">
    <property type="component" value="Unassembled WGS sequence"/>
</dbReference>
<dbReference type="SUPFAM" id="SSF51445">
    <property type="entry name" value="(Trans)glycosidases"/>
    <property type="match status" value="1"/>
</dbReference>